<keyword evidence="2" id="KW-0238">DNA-binding</keyword>
<evidence type="ECO:0000256" key="3">
    <source>
        <dbReference type="ARBA" id="ARBA00023163"/>
    </source>
</evidence>
<dbReference type="NCBIfam" id="NF033788">
    <property type="entry name" value="HTH_metalloreg"/>
    <property type="match status" value="1"/>
</dbReference>
<dbReference type="PANTHER" id="PTHR43132:SF2">
    <property type="entry name" value="ARSENICAL RESISTANCE OPERON REPRESSOR ARSR-RELATED"/>
    <property type="match status" value="1"/>
</dbReference>
<keyword evidence="1" id="KW-0805">Transcription regulation</keyword>
<dbReference type="Pfam" id="PF25212">
    <property type="entry name" value="HVO_A0114"/>
    <property type="match status" value="1"/>
</dbReference>
<dbReference type="InterPro" id="IPR036390">
    <property type="entry name" value="WH_DNA-bd_sf"/>
</dbReference>
<name>A0ABY6BKL3_9GAMM</name>
<keyword evidence="3" id="KW-0804">Transcription</keyword>
<evidence type="ECO:0000256" key="1">
    <source>
        <dbReference type="ARBA" id="ARBA00023015"/>
    </source>
</evidence>
<dbReference type="InterPro" id="IPR051011">
    <property type="entry name" value="Metal_resp_trans_reg"/>
</dbReference>
<organism evidence="5 6">
    <name type="scientific">Tahibacter amnicola</name>
    <dbReference type="NCBI Taxonomy" id="2976241"/>
    <lineage>
        <taxon>Bacteria</taxon>
        <taxon>Pseudomonadati</taxon>
        <taxon>Pseudomonadota</taxon>
        <taxon>Gammaproteobacteria</taxon>
        <taxon>Lysobacterales</taxon>
        <taxon>Rhodanobacteraceae</taxon>
        <taxon>Tahibacter</taxon>
    </lineage>
</organism>
<evidence type="ECO:0000256" key="2">
    <source>
        <dbReference type="ARBA" id="ARBA00023125"/>
    </source>
</evidence>
<proteinExistence type="predicted"/>
<evidence type="ECO:0000313" key="6">
    <source>
        <dbReference type="Proteomes" id="UP001064632"/>
    </source>
</evidence>
<dbReference type="CDD" id="cd00090">
    <property type="entry name" value="HTH_ARSR"/>
    <property type="match status" value="1"/>
</dbReference>
<dbReference type="Gene3D" id="1.10.10.10">
    <property type="entry name" value="Winged helix-like DNA-binding domain superfamily/Winged helix DNA-binding domain"/>
    <property type="match status" value="1"/>
</dbReference>
<evidence type="ECO:0000313" key="5">
    <source>
        <dbReference type="EMBL" id="UXI70551.1"/>
    </source>
</evidence>
<dbReference type="PANTHER" id="PTHR43132">
    <property type="entry name" value="ARSENICAL RESISTANCE OPERON REPRESSOR ARSR-RELATED"/>
    <property type="match status" value="1"/>
</dbReference>
<dbReference type="SUPFAM" id="SSF46785">
    <property type="entry name" value="Winged helix' DNA-binding domain"/>
    <property type="match status" value="1"/>
</dbReference>
<dbReference type="PROSITE" id="PS50987">
    <property type="entry name" value="HTH_ARSR_2"/>
    <property type="match status" value="1"/>
</dbReference>
<sequence>MTTSRAAPTIARQFTQTLDTAFFRALCEPARVELLAALIAKGPTDINALADAVPQDRSVVSRHLKVLEDAGILHSVKEGRHRIYRIQGDYVVAYLEKLLAQVRAMVKQCC</sequence>
<dbReference type="InterPro" id="IPR036388">
    <property type="entry name" value="WH-like_DNA-bd_sf"/>
</dbReference>
<feature type="domain" description="HTH arsR-type" evidence="4">
    <location>
        <begin position="11"/>
        <end position="106"/>
    </location>
</feature>
<dbReference type="RefSeq" id="WP_261697499.1">
    <property type="nucleotide sequence ID" value="NZ_CP104694.1"/>
</dbReference>
<keyword evidence="6" id="KW-1185">Reference proteome</keyword>
<dbReference type="SMART" id="SM00418">
    <property type="entry name" value="HTH_ARSR"/>
    <property type="match status" value="1"/>
</dbReference>
<accession>A0ABY6BKL3</accession>
<dbReference type="InterPro" id="IPR001845">
    <property type="entry name" value="HTH_ArsR_DNA-bd_dom"/>
</dbReference>
<gene>
    <name evidence="5" type="ORF">N4264_13195</name>
</gene>
<evidence type="ECO:0000259" key="4">
    <source>
        <dbReference type="PROSITE" id="PS50987"/>
    </source>
</evidence>
<reference evidence="5" key="1">
    <citation type="submission" date="2022-09" db="EMBL/GenBank/DDBJ databases">
        <title>Tahibacter sp. nov., isolated from a fresh water.</title>
        <authorList>
            <person name="Baek J.H."/>
            <person name="Lee J.K."/>
            <person name="Kim J.M."/>
            <person name="Jeon C.O."/>
        </authorList>
    </citation>
    <scope>NUCLEOTIDE SEQUENCE</scope>
    <source>
        <strain evidence="5">W38</strain>
    </source>
</reference>
<dbReference type="PRINTS" id="PR00778">
    <property type="entry name" value="HTHARSR"/>
</dbReference>
<dbReference type="Proteomes" id="UP001064632">
    <property type="component" value="Chromosome"/>
</dbReference>
<dbReference type="EMBL" id="CP104694">
    <property type="protein sequence ID" value="UXI70551.1"/>
    <property type="molecule type" value="Genomic_DNA"/>
</dbReference>
<dbReference type="InterPro" id="IPR011991">
    <property type="entry name" value="ArsR-like_HTH"/>
</dbReference>
<protein>
    <submittedName>
        <fullName evidence="5">ArsR family transcriptional regulator</fullName>
    </submittedName>
</protein>